<comment type="similarity">
    <text evidence="1">In the C-terminal section; belongs to the transposase 35 family.</text>
</comment>
<dbReference type="GO" id="GO:0003677">
    <property type="term" value="F:DNA binding"/>
    <property type="evidence" value="ECO:0007669"/>
    <property type="project" value="UniProtKB-KW"/>
</dbReference>
<dbReference type="AlphaFoldDB" id="A0A7X3HEN7"/>
<proteinExistence type="inferred from homology"/>
<dbReference type="EMBL" id="WTFN01000410">
    <property type="protein sequence ID" value="MWK60417.1"/>
    <property type="molecule type" value="Genomic_DNA"/>
</dbReference>
<evidence type="ECO:0000256" key="2">
    <source>
        <dbReference type="ARBA" id="ARBA00022578"/>
    </source>
</evidence>
<feature type="non-terminal residue" evidence="7">
    <location>
        <position position="115"/>
    </location>
</feature>
<dbReference type="InterPro" id="IPR001959">
    <property type="entry name" value="Transposase"/>
</dbReference>
<feature type="domain" description="Probable transposase IS891/IS1136/IS1341" evidence="5">
    <location>
        <begin position="1"/>
        <end position="43"/>
    </location>
</feature>
<keyword evidence="3" id="KW-0238">DNA-binding</keyword>
<dbReference type="GO" id="GO:0032196">
    <property type="term" value="P:transposition"/>
    <property type="evidence" value="ECO:0007669"/>
    <property type="project" value="UniProtKB-KW"/>
</dbReference>
<dbReference type="GO" id="GO:0006310">
    <property type="term" value="P:DNA recombination"/>
    <property type="evidence" value="ECO:0007669"/>
    <property type="project" value="UniProtKB-KW"/>
</dbReference>
<feature type="non-terminal residue" evidence="7">
    <location>
        <position position="1"/>
    </location>
</feature>
<keyword evidence="2" id="KW-0815">Transposition</keyword>
<accession>A0A7X3HEN7</accession>
<dbReference type="InterPro" id="IPR010095">
    <property type="entry name" value="Cas12f1-like_TNB"/>
</dbReference>
<evidence type="ECO:0000259" key="5">
    <source>
        <dbReference type="Pfam" id="PF01385"/>
    </source>
</evidence>
<evidence type="ECO:0000313" key="7">
    <source>
        <dbReference type="EMBL" id="MWK60417.1"/>
    </source>
</evidence>
<evidence type="ECO:0000256" key="4">
    <source>
        <dbReference type="ARBA" id="ARBA00023172"/>
    </source>
</evidence>
<organism evidence="7 8">
    <name type="scientific">Metapseudomonas otitidis</name>
    <dbReference type="NCBI Taxonomy" id="319939"/>
    <lineage>
        <taxon>Bacteria</taxon>
        <taxon>Pseudomonadati</taxon>
        <taxon>Pseudomonadota</taxon>
        <taxon>Gammaproteobacteria</taxon>
        <taxon>Pseudomonadales</taxon>
        <taxon>Pseudomonadaceae</taxon>
        <taxon>Metapseudomonas</taxon>
    </lineage>
</organism>
<dbReference type="NCBIfam" id="TIGR01766">
    <property type="entry name" value="IS200/IS605 family accessory protein TnpB-like domain"/>
    <property type="match status" value="1"/>
</dbReference>
<evidence type="ECO:0000259" key="6">
    <source>
        <dbReference type="Pfam" id="PF07282"/>
    </source>
</evidence>
<reference evidence="7 8" key="1">
    <citation type="submission" date="2019-12" db="EMBL/GenBank/DDBJ databases">
        <title>Draft genome sequence of Pseudomonas otitidis recovered from a chicken carcass.</title>
        <authorList>
            <person name="Vieira T.R."/>
            <person name="Oliviera E.F.C."/>
            <person name="Silva N.M.V."/>
            <person name="Sambrano G.E."/>
            <person name="Cibulski S.P."/>
            <person name="Cardoso M.R.I."/>
        </authorList>
    </citation>
    <scope>NUCLEOTIDE SEQUENCE [LARGE SCALE GENOMIC DNA]</scope>
    <source>
        <strain evidence="7 8">25_K</strain>
    </source>
</reference>
<evidence type="ECO:0000256" key="1">
    <source>
        <dbReference type="ARBA" id="ARBA00008761"/>
    </source>
</evidence>
<evidence type="ECO:0000256" key="3">
    <source>
        <dbReference type="ARBA" id="ARBA00023125"/>
    </source>
</evidence>
<dbReference type="Proteomes" id="UP000461288">
    <property type="component" value="Unassembled WGS sequence"/>
</dbReference>
<keyword evidence="4" id="KW-0233">DNA recombination</keyword>
<dbReference type="Pfam" id="PF07282">
    <property type="entry name" value="Cas12f1-like_TNB"/>
    <property type="match status" value="1"/>
</dbReference>
<sequence length="115" mass="13607">VARMHEHIYNQRNDFLHKLSTNIVKQNSIICIEDLDIQSMQNNQYIARDVADVSWSRFITMLEYKSAWHGRTVVKIDRYFASSQTCHECGHKNIDVKNLNIRRWTCPECGTVHDR</sequence>
<comment type="caution">
    <text evidence="7">The sequence shown here is derived from an EMBL/GenBank/DDBJ whole genome shotgun (WGS) entry which is preliminary data.</text>
</comment>
<dbReference type="Pfam" id="PF01385">
    <property type="entry name" value="OrfB_IS605"/>
    <property type="match status" value="1"/>
</dbReference>
<feature type="domain" description="Cas12f1-like TNB" evidence="6">
    <location>
        <begin position="55"/>
        <end position="115"/>
    </location>
</feature>
<dbReference type="NCBIfam" id="NF040570">
    <property type="entry name" value="guided_TnpB"/>
    <property type="match status" value="1"/>
</dbReference>
<evidence type="ECO:0000313" key="8">
    <source>
        <dbReference type="Proteomes" id="UP000461288"/>
    </source>
</evidence>
<gene>
    <name evidence="7" type="primary">tnpB</name>
    <name evidence="7" type="ORF">GO594_31050</name>
</gene>
<name>A0A7X3HEN7_9GAMM</name>
<protein>
    <submittedName>
        <fullName evidence="7">IS200/IS605 family element transposase accessory protein TnpB</fullName>
    </submittedName>
</protein>